<keyword evidence="2" id="KW-1185">Reference proteome</keyword>
<organism evidence="1 2">
    <name type="scientific">Sphingobacterium olei</name>
    <dbReference type="NCBI Taxonomy" id="2571155"/>
    <lineage>
        <taxon>Bacteria</taxon>
        <taxon>Pseudomonadati</taxon>
        <taxon>Bacteroidota</taxon>
        <taxon>Sphingobacteriia</taxon>
        <taxon>Sphingobacteriales</taxon>
        <taxon>Sphingobacteriaceae</taxon>
        <taxon>Sphingobacterium</taxon>
    </lineage>
</organism>
<name>A0A4U0NNZ1_9SPHI</name>
<evidence type="ECO:0000313" key="1">
    <source>
        <dbReference type="EMBL" id="TJZ51814.1"/>
    </source>
</evidence>
<dbReference type="EMBL" id="SUME01000010">
    <property type="protein sequence ID" value="TJZ51814.1"/>
    <property type="molecule type" value="Genomic_DNA"/>
</dbReference>
<reference evidence="1 2" key="1">
    <citation type="submission" date="2019-04" db="EMBL/GenBank/DDBJ databases">
        <title>Sphingobacterium olei sp. nov., isolated from oil-contaminated soil.</title>
        <authorList>
            <person name="Liu B."/>
        </authorList>
    </citation>
    <scope>NUCLEOTIDE SEQUENCE [LARGE SCALE GENOMIC DNA]</scope>
    <source>
        <strain evidence="1 2">HAL-9</strain>
    </source>
</reference>
<sequence>MGDTVGWDRQHASLLKEFQLQEFVNLKEPTSFRFWNGIQIVEISTKDGRPYGCIVNYIYQINRRRSDREEKLHSNRVELTGHQIDQINRIIEESNIAELPSQKDIQRWPLGVDGRIYTLEFSNAQKWRVSSYWSPENIGLSEAKLVTSFVQQLEERLQLADQYRVFLTTIPKKGCYRYGSMAVICYTDNPFYLGYTATQRLPVGYTVSKGLSIFEGKQFLNTYFHHRFSPHTKNHDIQIQTAVSNLFFINKLKDYINLNFRQRRFAANQHKFSNIQLLYGLGKNDMQAGLGVDYLNVDKLQKVGARFYYAYWGWDHLDFYGRASVFSKIDYQLGISKYLGFNRNFMKGLSIGLFYERFRHGNEVGIDLKFSVM</sequence>
<proteinExistence type="predicted"/>
<gene>
    <name evidence="1" type="ORF">FAZ15_19905</name>
</gene>
<protein>
    <submittedName>
        <fullName evidence="1">Uncharacterized protein</fullName>
    </submittedName>
</protein>
<dbReference type="OrthoDB" id="982108at2"/>
<dbReference type="Proteomes" id="UP000306808">
    <property type="component" value="Unassembled WGS sequence"/>
</dbReference>
<dbReference type="RefSeq" id="WP_136903122.1">
    <property type="nucleotide sequence ID" value="NZ_SUME01000010.1"/>
</dbReference>
<accession>A0A4U0NNZ1</accession>
<dbReference type="AlphaFoldDB" id="A0A4U0NNZ1"/>
<evidence type="ECO:0000313" key="2">
    <source>
        <dbReference type="Proteomes" id="UP000306808"/>
    </source>
</evidence>
<comment type="caution">
    <text evidence="1">The sequence shown here is derived from an EMBL/GenBank/DDBJ whole genome shotgun (WGS) entry which is preliminary data.</text>
</comment>